<evidence type="ECO:0000256" key="2">
    <source>
        <dbReference type="SAM" id="SignalP"/>
    </source>
</evidence>
<feature type="chain" id="PRO_5035313408" description="Transmembrane protein" evidence="2">
    <location>
        <begin position="20"/>
        <end position="261"/>
    </location>
</feature>
<feature type="signal peptide" evidence="2">
    <location>
        <begin position="1"/>
        <end position="19"/>
    </location>
</feature>
<evidence type="ECO:0000313" key="4">
    <source>
        <dbReference type="Proteomes" id="UP000695562"/>
    </source>
</evidence>
<feature type="compositionally biased region" description="Low complexity" evidence="1">
    <location>
        <begin position="206"/>
        <end position="217"/>
    </location>
</feature>
<dbReference type="EMBL" id="AJWJ01000008">
    <property type="protein sequence ID" value="KAF2078266.1"/>
    <property type="molecule type" value="Genomic_DNA"/>
</dbReference>
<gene>
    <name evidence="3" type="ORF">CYY_000456</name>
</gene>
<keyword evidence="4" id="KW-1185">Reference proteome</keyword>
<keyword evidence="2" id="KW-0732">Signal</keyword>
<evidence type="ECO:0008006" key="5">
    <source>
        <dbReference type="Google" id="ProtNLM"/>
    </source>
</evidence>
<organism evidence="3 4">
    <name type="scientific">Polysphondylium violaceum</name>
    <dbReference type="NCBI Taxonomy" id="133409"/>
    <lineage>
        <taxon>Eukaryota</taxon>
        <taxon>Amoebozoa</taxon>
        <taxon>Evosea</taxon>
        <taxon>Eumycetozoa</taxon>
        <taxon>Dictyostelia</taxon>
        <taxon>Dictyosteliales</taxon>
        <taxon>Dictyosteliaceae</taxon>
        <taxon>Polysphondylium</taxon>
    </lineage>
</organism>
<dbReference type="AlphaFoldDB" id="A0A8J4QAY0"/>
<sequence>MNLKYLLLNILIIAPIINAAQQAKITYYNGPDCKGAITQYEYYDTCSSIGRIQINATHLVSYSTTNLDAINPQCTGYDFVVAEIPLKTCIRSGESESYYTEVYDSSVVSLYATQEKGFCSQYMYSGNKCVSNFYVTSTVNGLCKPSMEEPNKYILLNCSSTKLFSYKCSNDQCSKDCVLTNEEEEQPCREKTKNVYYELKGLISDPTTTPQVTPAPVHSDEQPQEKPVVDSQQQDPNNGNKVTISVSFIIMSLLFSFVFLF</sequence>
<comment type="caution">
    <text evidence="3">The sequence shown here is derived from an EMBL/GenBank/DDBJ whole genome shotgun (WGS) entry which is preliminary data.</text>
</comment>
<name>A0A8J4QAY0_9MYCE</name>
<dbReference type="Proteomes" id="UP000695562">
    <property type="component" value="Unassembled WGS sequence"/>
</dbReference>
<feature type="region of interest" description="Disordered" evidence="1">
    <location>
        <begin position="204"/>
        <end position="237"/>
    </location>
</feature>
<evidence type="ECO:0000256" key="1">
    <source>
        <dbReference type="SAM" id="MobiDB-lite"/>
    </source>
</evidence>
<reference evidence="3" key="1">
    <citation type="submission" date="2020-01" db="EMBL/GenBank/DDBJ databases">
        <title>Development of genomics and gene disruption for Polysphondylium violaceum indicates a role for the polyketide synthase stlB in stalk morphogenesis.</title>
        <authorList>
            <person name="Narita B."/>
            <person name="Kawabe Y."/>
            <person name="Kin K."/>
            <person name="Saito T."/>
            <person name="Gibbs R."/>
            <person name="Kuspa A."/>
            <person name="Muzny D."/>
            <person name="Queller D."/>
            <person name="Richards S."/>
            <person name="Strassman J."/>
            <person name="Sucgang R."/>
            <person name="Worley K."/>
            <person name="Schaap P."/>
        </authorList>
    </citation>
    <scope>NUCLEOTIDE SEQUENCE</scope>
    <source>
        <strain evidence="3">QSvi11</strain>
    </source>
</reference>
<accession>A0A8J4QAY0</accession>
<evidence type="ECO:0000313" key="3">
    <source>
        <dbReference type="EMBL" id="KAF2078266.1"/>
    </source>
</evidence>
<proteinExistence type="predicted"/>
<feature type="compositionally biased region" description="Basic and acidic residues" evidence="1">
    <location>
        <begin position="218"/>
        <end position="228"/>
    </location>
</feature>
<protein>
    <recommendedName>
        <fullName evidence="5">Transmembrane protein</fullName>
    </recommendedName>
</protein>